<dbReference type="GO" id="GO:0140949">
    <property type="term" value="F:histone H3K9 trimethyltransferase activity"/>
    <property type="evidence" value="ECO:0007669"/>
    <property type="project" value="UniProtKB-EC"/>
</dbReference>
<dbReference type="GO" id="GO:0032259">
    <property type="term" value="P:methylation"/>
    <property type="evidence" value="ECO:0007669"/>
    <property type="project" value="UniProtKB-KW"/>
</dbReference>
<evidence type="ECO:0000256" key="3">
    <source>
        <dbReference type="ARBA" id="ARBA00022454"/>
    </source>
</evidence>
<proteinExistence type="inferred from homology"/>
<dbReference type="SUPFAM" id="SSF54160">
    <property type="entry name" value="Chromo domain-like"/>
    <property type="match status" value="1"/>
</dbReference>
<keyword evidence="7 12" id="KW-0479">Metal-binding</keyword>
<comment type="catalytic activity">
    <reaction evidence="12">
        <text>L-lysyl(9)-[histone H3] + 3 S-adenosyl-L-methionine = N(6),N(6),N(6)-trimethyl-L-lysyl(9)-[histone H3] + 3 S-adenosyl-L-homocysteine + 3 H(+)</text>
        <dbReference type="Rhea" id="RHEA:60276"/>
        <dbReference type="Rhea" id="RHEA-COMP:15538"/>
        <dbReference type="Rhea" id="RHEA-COMP:15546"/>
        <dbReference type="ChEBI" id="CHEBI:15378"/>
        <dbReference type="ChEBI" id="CHEBI:29969"/>
        <dbReference type="ChEBI" id="CHEBI:57856"/>
        <dbReference type="ChEBI" id="CHEBI:59789"/>
        <dbReference type="ChEBI" id="CHEBI:61961"/>
        <dbReference type="EC" id="2.1.1.355"/>
    </reaction>
</comment>
<feature type="binding site" evidence="13">
    <location>
        <position position="265"/>
    </location>
    <ligand>
        <name>Zn(2+)</name>
        <dbReference type="ChEBI" id="CHEBI:29105"/>
        <label>1</label>
    </ligand>
</feature>
<dbReference type="PROSITE" id="PS50867">
    <property type="entry name" value="PRE_SET"/>
    <property type="match status" value="1"/>
</dbReference>
<dbReference type="CDD" id="cd10542">
    <property type="entry name" value="SET_SUV39H"/>
    <property type="match status" value="1"/>
</dbReference>
<feature type="binding site" evidence="13">
    <location>
        <position position="306"/>
    </location>
    <ligand>
        <name>Zn(2+)</name>
        <dbReference type="ChEBI" id="CHEBI:29105"/>
        <label>3</label>
    </ligand>
</feature>
<dbReference type="SUPFAM" id="SSF82199">
    <property type="entry name" value="SET domain"/>
    <property type="match status" value="1"/>
</dbReference>
<dbReference type="EC" id="2.1.1.355" evidence="12"/>
<dbReference type="InterPro" id="IPR050973">
    <property type="entry name" value="H3K9_Histone-Lys_N-MTase"/>
</dbReference>
<feature type="binding site" evidence="13">
    <location>
        <position position="412"/>
    </location>
    <ligand>
        <name>Zn(2+)</name>
        <dbReference type="ChEBI" id="CHEBI:29105"/>
        <label>4</label>
    </ligand>
</feature>
<keyword evidence="20" id="KW-1185">Reference proteome</keyword>
<feature type="binding site" evidence="13">
    <location>
        <position position="306"/>
    </location>
    <ligand>
        <name>Zn(2+)</name>
        <dbReference type="ChEBI" id="CHEBI:29105"/>
        <label>2</label>
    </ligand>
</feature>
<dbReference type="Proteomes" id="UP000678393">
    <property type="component" value="Unassembled WGS sequence"/>
</dbReference>
<evidence type="ECO:0000256" key="5">
    <source>
        <dbReference type="ARBA" id="ARBA00022679"/>
    </source>
</evidence>
<dbReference type="InterPro" id="IPR011381">
    <property type="entry name" value="H3-K9_MeTrfase_SUV39H1/2-like"/>
</dbReference>
<dbReference type="InterPro" id="IPR000953">
    <property type="entry name" value="Chromo/chromo_shadow_dom"/>
</dbReference>
<feature type="domain" description="Post-SET" evidence="18">
    <location>
        <begin position="556"/>
        <end position="572"/>
    </location>
</feature>
<dbReference type="InterPro" id="IPR023780">
    <property type="entry name" value="Chromo_domain"/>
</dbReference>
<gene>
    <name evidence="19" type="ORF">CUNI_LOCUS3579</name>
</gene>
<feature type="binding site" evidence="13">
    <location>
        <position position="270"/>
    </location>
    <ligand>
        <name>Zn(2+)</name>
        <dbReference type="ChEBI" id="CHEBI:29105"/>
        <label>1</label>
    </ligand>
</feature>
<accession>A0A8S3YRQ4</accession>
<dbReference type="Pfam" id="PF00856">
    <property type="entry name" value="SET"/>
    <property type="match status" value="1"/>
</dbReference>
<feature type="binding site" evidence="13">
    <location>
        <position position="270"/>
    </location>
    <ligand>
        <name>Zn(2+)</name>
        <dbReference type="ChEBI" id="CHEBI:29105"/>
        <label>3</label>
    </ligand>
</feature>
<dbReference type="InterPro" id="IPR023779">
    <property type="entry name" value="Chromodomain_CS"/>
</dbReference>
<feature type="domain" description="Pre-SET" evidence="17">
    <location>
        <begin position="263"/>
        <end position="324"/>
    </location>
</feature>
<feature type="region of interest" description="Disordered" evidence="14">
    <location>
        <begin position="507"/>
        <end position="546"/>
    </location>
</feature>
<feature type="binding site" evidence="13">
    <location>
        <position position="277"/>
    </location>
    <ligand>
        <name>Zn(2+)</name>
        <dbReference type="ChEBI" id="CHEBI:29105"/>
        <label>1</label>
    </ligand>
</feature>
<evidence type="ECO:0000259" key="17">
    <source>
        <dbReference type="PROSITE" id="PS50867"/>
    </source>
</evidence>
<feature type="binding site" evidence="13">
    <location>
        <position position="278"/>
    </location>
    <ligand>
        <name>Zn(2+)</name>
        <dbReference type="ChEBI" id="CHEBI:29105"/>
        <label>2</label>
    </ligand>
</feature>
<comment type="similarity">
    <text evidence="12">Belongs to the class V-like SAM-binding methyltransferase superfamily. Histone-lysine methyltransferase family. Suvar3-9 subfamily.</text>
</comment>
<dbReference type="OrthoDB" id="308383at2759"/>
<evidence type="ECO:0000256" key="13">
    <source>
        <dbReference type="PIRSR" id="PIRSR009343-2"/>
    </source>
</evidence>
<evidence type="ECO:0000259" key="18">
    <source>
        <dbReference type="PROSITE" id="PS50868"/>
    </source>
</evidence>
<dbReference type="PANTHER" id="PTHR46223:SF4">
    <property type="entry name" value="HISTONE-LYSINE N-METHYLTRANSFERASE-RELATED"/>
    <property type="match status" value="1"/>
</dbReference>
<dbReference type="SMART" id="SM00317">
    <property type="entry name" value="SET"/>
    <property type="match status" value="1"/>
</dbReference>
<feature type="binding site" evidence="13">
    <location>
        <position position="316"/>
    </location>
    <ligand>
        <name>Zn(2+)</name>
        <dbReference type="ChEBI" id="CHEBI:29105"/>
        <label>3</label>
    </ligand>
</feature>
<dbReference type="SMART" id="SM00468">
    <property type="entry name" value="PreSET"/>
    <property type="match status" value="1"/>
</dbReference>
<comment type="subcellular location">
    <subcellularLocation>
        <location evidence="2">Chromosome</location>
        <location evidence="2">Centromere</location>
    </subcellularLocation>
    <subcellularLocation>
        <location evidence="1 12">Nucleus</location>
    </subcellularLocation>
</comment>
<keyword evidence="3" id="KW-0158">Chromosome</keyword>
<dbReference type="AlphaFoldDB" id="A0A8S3YRQ4"/>
<evidence type="ECO:0000259" key="16">
    <source>
        <dbReference type="PROSITE" id="PS50280"/>
    </source>
</evidence>
<evidence type="ECO:0000256" key="11">
    <source>
        <dbReference type="ARBA" id="ARBA00023328"/>
    </source>
</evidence>
<evidence type="ECO:0000256" key="14">
    <source>
        <dbReference type="SAM" id="MobiDB-lite"/>
    </source>
</evidence>
<dbReference type="PROSITE" id="PS50280">
    <property type="entry name" value="SET"/>
    <property type="match status" value="1"/>
</dbReference>
<keyword evidence="9 12" id="KW-0156">Chromatin regulator</keyword>
<keyword evidence="11" id="KW-0137">Centromere</keyword>
<evidence type="ECO:0000256" key="4">
    <source>
        <dbReference type="ARBA" id="ARBA00022603"/>
    </source>
</evidence>
<evidence type="ECO:0000256" key="2">
    <source>
        <dbReference type="ARBA" id="ARBA00004584"/>
    </source>
</evidence>
<evidence type="ECO:0000313" key="20">
    <source>
        <dbReference type="Proteomes" id="UP000678393"/>
    </source>
</evidence>
<evidence type="ECO:0000256" key="9">
    <source>
        <dbReference type="ARBA" id="ARBA00022853"/>
    </source>
</evidence>
<dbReference type="InterPro" id="IPR046341">
    <property type="entry name" value="SET_dom_sf"/>
</dbReference>
<dbReference type="PROSITE" id="PS00598">
    <property type="entry name" value="CHROMO_1"/>
    <property type="match status" value="1"/>
</dbReference>
<evidence type="ECO:0000259" key="15">
    <source>
        <dbReference type="PROSITE" id="PS50013"/>
    </source>
</evidence>
<sequence>MKACSVPCLLDIVELQQLIERDGLQLSQETKEYLLYMTVKRLGPNKSQKLISKFVDDELLEWKDDYEVESILNNCKNEQDGQMYYLIKWVGWGHEHNTWEPEQNLCCEDLLQDYKKLMNTGQHQKKKFPDPKQEDLYSLKKTKIDEFFQKLMESKILDIISPLDIIRSYNANKRKSSSNGMIVQYQPKLRIRKRKVSQKVLRQEATRALKAWQDKLNSISRGYDPAPLAVENNVDLEGPPEDFIYINERKEGPGVVIPKDPLIGCDCEDCYQNRKGCCVVAAGSVLAYYKSNGRLRVSQGVPIYECNIRCKCGPDCMNRVVQKGRKVKICIFRTPNGRGWGVKTLQKVKKGAFIMEYVGEVITNEEAERRGKEYDAVGRTYLFDLDFHDDDAPYSVDAGTHGNAAHFINHSCNPNLEVHVVWINTLDPQLPHICLYAKRDIECNEELTFDYMSEFITSDQTARAQLAAIVESSSLNMAKSEQSETLVADLGDVQQSLTQSLQEILERGNTEPSEEVAEQQNDINSWGDLPTPSSDSQSLADENGNAVAQMSRKSHFSMACLCGATNCRKFLFF</sequence>
<evidence type="ECO:0000256" key="7">
    <source>
        <dbReference type="ARBA" id="ARBA00022723"/>
    </source>
</evidence>
<evidence type="ECO:0000256" key="1">
    <source>
        <dbReference type="ARBA" id="ARBA00004123"/>
    </source>
</evidence>
<dbReference type="PANTHER" id="PTHR46223">
    <property type="entry name" value="HISTONE-LYSINE N-METHYLTRANSFERASE SUV39H"/>
    <property type="match status" value="1"/>
</dbReference>
<organism evidence="19 20">
    <name type="scientific">Candidula unifasciata</name>
    <dbReference type="NCBI Taxonomy" id="100452"/>
    <lineage>
        <taxon>Eukaryota</taxon>
        <taxon>Metazoa</taxon>
        <taxon>Spiralia</taxon>
        <taxon>Lophotrochozoa</taxon>
        <taxon>Mollusca</taxon>
        <taxon>Gastropoda</taxon>
        <taxon>Heterobranchia</taxon>
        <taxon>Euthyneura</taxon>
        <taxon>Panpulmonata</taxon>
        <taxon>Eupulmonata</taxon>
        <taxon>Stylommatophora</taxon>
        <taxon>Helicina</taxon>
        <taxon>Helicoidea</taxon>
        <taxon>Geomitridae</taxon>
        <taxon>Candidula</taxon>
    </lineage>
</organism>
<protein>
    <recommendedName>
        <fullName evidence="12">Histone-lysine N-methyltransferase</fullName>
        <ecNumber evidence="12">2.1.1.355</ecNumber>
    </recommendedName>
</protein>
<dbReference type="Gene3D" id="2.40.50.40">
    <property type="match status" value="1"/>
</dbReference>
<reference evidence="19" key="1">
    <citation type="submission" date="2021-04" db="EMBL/GenBank/DDBJ databases">
        <authorList>
            <consortium name="Molecular Ecology Group"/>
        </authorList>
    </citation>
    <scope>NUCLEOTIDE SEQUENCE</scope>
</reference>
<dbReference type="EMBL" id="CAJHNH020000491">
    <property type="protein sequence ID" value="CAG5118021.1"/>
    <property type="molecule type" value="Genomic_DNA"/>
</dbReference>
<evidence type="ECO:0000256" key="6">
    <source>
        <dbReference type="ARBA" id="ARBA00022691"/>
    </source>
</evidence>
<dbReference type="Pfam" id="PF05033">
    <property type="entry name" value="Pre-SET"/>
    <property type="match status" value="1"/>
</dbReference>
<dbReference type="CDD" id="cd00024">
    <property type="entry name" value="CD_CSD"/>
    <property type="match status" value="1"/>
</dbReference>
<evidence type="ECO:0000256" key="10">
    <source>
        <dbReference type="ARBA" id="ARBA00023242"/>
    </source>
</evidence>
<comment type="caution">
    <text evidence="19">The sequence shown here is derived from an EMBL/GenBank/DDBJ whole genome shotgun (WGS) entry which is preliminary data.</text>
</comment>
<keyword evidence="10 12" id="KW-0539">Nucleus</keyword>
<feature type="binding site" evidence="13">
    <location>
        <position position="265"/>
    </location>
    <ligand>
        <name>Zn(2+)</name>
        <dbReference type="ChEBI" id="CHEBI:29105"/>
        <label>2</label>
    </ligand>
</feature>
<dbReference type="SMART" id="SM00298">
    <property type="entry name" value="CHROMO"/>
    <property type="match status" value="1"/>
</dbReference>
<feature type="binding site" evidence="13">
    <location>
        <position position="312"/>
    </location>
    <ligand>
        <name>Zn(2+)</name>
        <dbReference type="ChEBI" id="CHEBI:29105"/>
        <label>3</label>
    </ligand>
</feature>
<dbReference type="PIRSF" id="PIRSF009343">
    <property type="entry name" value="SUV39_SET"/>
    <property type="match status" value="1"/>
</dbReference>
<keyword evidence="5 12" id="KW-0808">Transferase</keyword>
<feature type="compositionally biased region" description="Polar residues" evidence="14">
    <location>
        <begin position="531"/>
        <end position="540"/>
    </location>
</feature>
<name>A0A8S3YRQ4_9EUPU</name>
<feature type="binding site" evidence="13">
    <location>
        <position position="267"/>
    </location>
    <ligand>
        <name>Zn(2+)</name>
        <dbReference type="ChEBI" id="CHEBI:29105"/>
        <label>1</label>
    </ligand>
</feature>
<dbReference type="PROSITE" id="PS50013">
    <property type="entry name" value="CHROMO_2"/>
    <property type="match status" value="1"/>
</dbReference>
<dbReference type="GO" id="GO:0005634">
    <property type="term" value="C:nucleus"/>
    <property type="evidence" value="ECO:0007669"/>
    <property type="project" value="UniProtKB-SubCell"/>
</dbReference>
<evidence type="ECO:0000256" key="8">
    <source>
        <dbReference type="ARBA" id="ARBA00022833"/>
    </source>
</evidence>
<keyword evidence="8 12" id="KW-0862">Zinc</keyword>
<keyword evidence="4 12" id="KW-0489">Methyltransferase</keyword>
<dbReference type="InterPro" id="IPR003616">
    <property type="entry name" value="Post-SET_dom"/>
</dbReference>
<feature type="binding site" evidence="13">
    <location>
        <position position="310"/>
    </location>
    <ligand>
        <name>Zn(2+)</name>
        <dbReference type="ChEBI" id="CHEBI:29105"/>
        <label>2</label>
    </ligand>
</feature>
<dbReference type="GO" id="GO:0008270">
    <property type="term" value="F:zinc ion binding"/>
    <property type="evidence" value="ECO:0007669"/>
    <property type="project" value="UniProtKB-UniRule"/>
</dbReference>
<feature type="domain" description="Chromo" evidence="15">
    <location>
        <begin position="66"/>
        <end position="126"/>
    </location>
</feature>
<keyword evidence="6 12" id="KW-0949">S-adenosyl-L-methionine</keyword>
<dbReference type="InterPro" id="IPR001214">
    <property type="entry name" value="SET_dom"/>
</dbReference>
<evidence type="ECO:0000256" key="12">
    <source>
        <dbReference type="PIRNR" id="PIRNR009343"/>
    </source>
</evidence>
<dbReference type="PROSITE" id="PS50868">
    <property type="entry name" value="POST_SET"/>
    <property type="match status" value="1"/>
</dbReference>
<dbReference type="InterPro" id="IPR007728">
    <property type="entry name" value="Pre-SET_dom"/>
</dbReference>
<dbReference type="Gene3D" id="2.170.270.10">
    <property type="entry name" value="SET domain"/>
    <property type="match status" value="1"/>
</dbReference>
<dbReference type="GO" id="GO:0000775">
    <property type="term" value="C:chromosome, centromeric region"/>
    <property type="evidence" value="ECO:0007669"/>
    <property type="project" value="UniProtKB-SubCell"/>
</dbReference>
<dbReference type="InterPro" id="IPR016197">
    <property type="entry name" value="Chromo-like_dom_sf"/>
</dbReference>
<evidence type="ECO:0000313" key="19">
    <source>
        <dbReference type="EMBL" id="CAG5118021.1"/>
    </source>
</evidence>
<dbReference type="Pfam" id="PF00385">
    <property type="entry name" value="Chromo"/>
    <property type="match status" value="1"/>
</dbReference>
<feature type="domain" description="SET" evidence="16">
    <location>
        <begin position="327"/>
        <end position="452"/>
    </location>
</feature>